<dbReference type="PROSITE" id="PS50191">
    <property type="entry name" value="CRAL_TRIO"/>
    <property type="match status" value="1"/>
</dbReference>
<dbReference type="GO" id="GO:1902936">
    <property type="term" value="F:phosphatidylinositol bisphosphate binding"/>
    <property type="evidence" value="ECO:0007669"/>
    <property type="project" value="TreeGrafter"/>
</dbReference>
<evidence type="ECO:0000313" key="2">
    <source>
        <dbReference type="EMBL" id="RWS13273.1"/>
    </source>
</evidence>
<evidence type="ECO:0000259" key="1">
    <source>
        <dbReference type="PROSITE" id="PS50191"/>
    </source>
</evidence>
<dbReference type="OrthoDB" id="1434354at2759"/>
<reference evidence="2 3" key="1">
    <citation type="journal article" date="2018" name="Gigascience">
        <title>Genomes of trombidid mites reveal novel predicted allergens and laterally-transferred genes associated with secondary metabolism.</title>
        <authorList>
            <person name="Dong X."/>
            <person name="Chaisiri K."/>
            <person name="Xia D."/>
            <person name="Armstrong S.D."/>
            <person name="Fang Y."/>
            <person name="Donnelly M.J."/>
            <person name="Kadowaki T."/>
            <person name="McGarry J.W."/>
            <person name="Darby A.C."/>
            <person name="Makepeace B.L."/>
        </authorList>
    </citation>
    <scope>NUCLEOTIDE SEQUENCE [LARGE SCALE GENOMIC DNA]</scope>
    <source>
        <strain evidence="2">UoL-WK</strain>
    </source>
</reference>
<dbReference type="PRINTS" id="PR00180">
    <property type="entry name" value="CRETINALDHBP"/>
</dbReference>
<evidence type="ECO:0000313" key="3">
    <source>
        <dbReference type="Proteomes" id="UP000285301"/>
    </source>
</evidence>
<dbReference type="Gene3D" id="1.20.5.1200">
    <property type="entry name" value="Alpha-tocopherol transfer"/>
    <property type="match status" value="1"/>
</dbReference>
<dbReference type="SMART" id="SM00516">
    <property type="entry name" value="SEC14"/>
    <property type="match status" value="1"/>
</dbReference>
<dbReference type="EMBL" id="NCKU01001041">
    <property type="protein sequence ID" value="RWS13273.1"/>
    <property type="molecule type" value="Genomic_DNA"/>
</dbReference>
<dbReference type="PANTHER" id="PTHR10174:SF208">
    <property type="entry name" value="CRAL-TRIO DOMAIN-CONTAINING PROTEIN DDB_G0278031"/>
    <property type="match status" value="1"/>
</dbReference>
<dbReference type="Pfam" id="PF00650">
    <property type="entry name" value="CRAL_TRIO"/>
    <property type="match status" value="1"/>
</dbReference>
<dbReference type="Proteomes" id="UP000285301">
    <property type="component" value="Unassembled WGS sequence"/>
</dbReference>
<dbReference type="InterPro" id="IPR036865">
    <property type="entry name" value="CRAL-TRIO_dom_sf"/>
</dbReference>
<feature type="domain" description="CRAL-TRIO" evidence="1">
    <location>
        <begin position="56"/>
        <end position="220"/>
    </location>
</feature>
<dbReference type="InterPro" id="IPR001251">
    <property type="entry name" value="CRAL-TRIO_dom"/>
</dbReference>
<dbReference type="CDD" id="cd00170">
    <property type="entry name" value="SEC14"/>
    <property type="match status" value="1"/>
</dbReference>
<dbReference type="AlphaFoldDB" id="A0A443RDC8"/>
<comment type="caution">
    <text evidence="2">The sequence shown here is derived from an EMBL/GenBank/DDBJ whole genome shotgun (WGS) entry which is preliminary data.</text>
</comment>
<dbReference type="PANTHER" id="PTHR10174">
    <property type="entry name" value="ALPHA-TOCOPHEROL TRANSFER PROTEIN-RELATED"/>
    <property type="match status" value="1"/>
</dbReference>
<protein>
    <recommendedName>
        <fullName evidence="1">CRAL-TRIO domain-containing protein</fullName>
    </recommendedName>
</protein>
<dbReference type="GO" id="GO:0016020">
    <property type="term" value="C:membrane"/>
    <property type="evidence" value="ECO:0007669"/>
    <property type="project" value="TreeGrafter"/>
</dbReference>
<proteinExistence type="predicted"/>
<organism evidence="2 3">
    <name type="scientific">Dinothrombium tinctorium</name>
    <dbReference type="NCBI Taxonomy" id="1965070"/>
    <lineage>
        <taxon>Eukaryota</taxon>
        <taxon>Metazoa</taxon>
        <taxon>Ecdysozoa</taxon>
        <taxon>Arthropoda</taxon>
        <taxon>Chelicerata</taxon>
        <taxon>Arachnida</taxon>
        <taxon>Acari</taxon>
        <taxon>Acariformes</taxon>
        <taxon>Trombidiformes</taxon>
        <taxon>Prostigmata</taxon>
        <taxon>Anystina</taxon>
        <taxon>Parasitengona</taxon>
        <taxon>Trombidioidea</taxon>
        <taxon>Trombidiidae</taxon>
        <taxon>Dinothrombium</taxon>
    </lineage>
</organism>
<keyword evidence="3" id="KW-1185">Reference proteome</keyword>
<name>A0A443RDC8_9ACAR</name>
<dbReference type="SUPFAM" id="SSF52087">
    <property type="entry name" value="CRAL/TRIO domain"/>
    <property type="match status" value="1"/>
</dbReference>
<gene>
    <name evidence="2" type="ORF">B4U79_06023</name>
</gene>
<accession>A0A443RDC8</accession>
<dbReference type="Gene3D" id="3.40.525.10">
    <property type="entry name" value="CRAL-TRIO lipid binding domain"/>
    <property type="match status" value="1"/>
</dbReference>
<sequence length="245" mass="29127">MHLSNEQSKVLNLFKQWIVSERRFVNPNIGCCRLYEKYIKVRNLYPQCYRNLDINDTSVYDLMCRGYIFPLLERDRKGRVVIFGRSAMFRQKHGHRPTDLFRALTMTLETLLDDEENQVNGFVYIFDQEGVTLTEITYLGVWQMQKLLKSGEHSLPVKHKEIHWLHLSPLISTIFYFIASFLTEKLRHRLYFHRELSDLHECIPATILPLEYGGSVPWKLMSEKWIKRLQTNREKLLSLDAMSVK</sequence>